<organism evidence="5 6">
    <name type="scientific">Psychroflexus gondwanensis ACAM 44</name>
    <dbReference type="NCBI Taxonomy" id="1189619"/>
    <lineage>
        <taxon>Bacteria</taxon>
        <taxon>Pseudomonadati</taxon>
        <taxon>Bacteroidota</taxon>
        <taxon>Flavobacteriia</taxon>
        <taxon>Flavobacteriales</taxon>
        <taxon>Flavobacteriaceae</taxon>
        <taxon>Psychroflexus</taxon>
    </lineage>
</organism>
<dbReference type="PROSITE" id="PS51257">
    <property type="entry name" value="PROKAR_LIPOPROTEIN"/>
    <property type="match status" value="1"/>
</dbReference>
<keyword evidence="2 3" id="KW-0732">Signal</keyword>
<evidence type="ECO:0000313" key="5">
    <source>
        <dbReference type="EMBL" id="EMY82042.1"/>
    </source>
</evidence>
<dbReference type="PATRIC" id="fig|1189619.4.peg.491"/>
<comment type="caution">
    <text evidence="5">The sequence shown here is derived from an EMBL/GenBank/DDBJ whole genome shotgun (WGS) entry which is preliminary data.</text>
</comment>
<feature type="chain" id="PRO_5004113664" evidence="3">
    <location>
        <begin position="22"/>
        <end position="375"/>
    </location>
</feature>
<feature type="domain" description="Imelysin-like" evidence="4">
    <location>
        <begin position="50"/>
        <end position="348"/>
    </location>
</feature>
<sequence>MKKYIIVTLLTLGALVTYSCSDDDSVTTDEGTNPSFDRGVMLANWADNIIIPAFTDFETKTSALEDATQTFVDNPTPVNLESLQDSWFNAYVGFQEVSLFEVGKAEEINYRNRLNAYPTSVSKIDDKIENGNVNLALPSSFDAQGFPALDYLLYGLGETNEETLGFYTTHTNAEAYKTLLSTVSQTIHSLTEEVLTSWTGPFRDSFVTNTASSVNGSVDKLTNDFIYYYEKSLRAGKVGIPAGIFSNDPLPQNVEAFYKGDISKELLLASIETTQNFFNGEHFDGTTAGVGYKDYLDFLNSIKEGDDLSVLINEQFNLSTEKAKTLNDNFTIQIENDNTKMLETYNELQRNVVFIKVDMLQALSIDVDYVDADGD</sequence>
<gene>
    <name evidence="5" type="ORF">pgond44_02343</name>
</gene>
<accession>N1WXY2</accession>
<dbReference type="AlphaFoldDB" id="N1WXY2"/>
<evidence type="ECO:0000259" key="4">
    <source>
        <dbReference type="Pfam" id="PF09375"/>
    </source>
</evidence>
<comment type="subcellular location">
    <subcellularLocation>
        <location evidence="1">Cell envelope</location>
    </subcellularLocation>
</comment>
<protein>
    <submittedName>
        <fullName evidence="5">Peptidase M75 superfamily protein</fullName>
    </submittedName>
</protein>
<dbReference type="InterPro" id="IPR018976">
    <property type="entry name" value="Imelysin-like"/>
</dbReference>
<evidence type="ECO:0000256" key="2">
    <source>
        <dbReference type="ARBA" id="ARBA00022729"/>
    </source>
</evidence>
<dbReference type="InterPro" id="IPR034984">
    <property type="entry name" value="Imelysin-like_IPPA"/>
</dbReference>
<feature type="signal peptide" evidence="3">
    <location>
        <begin position="1"/>
        <end position="21"/>
    </location>
</feature>
<dbReference type="EMBL" id="APLF01000003">
    <property type="protein sequence ID" value="EMY82042.1"/>
    <property type="molecule type" value="Genomic_DNA"/>
</dbReference>
<dbReference type="Gene3D" id="1.20.1420.20">
    <property type="entry name" value="M75 peptidase, HXXE motif"/>
    <property type="match status" value="1"/>
</dbReference>
<dbReference type="CDD" id="cd14659">
    <property type="entry name" value="Imelysin-like_IPPA"/>
    <property type="match status" value="1"/>
</dbReference>
<dbReference type="GO" id="GO:0030313">
    <property type="term" value="C:cell envelope"/>
    <property type="evidence" value="ECO:0007669"/>
    <property type="project" value="UniProtKB-SubCell"/>
</dbReference>
<evidence type="ECO:0000256" key="1">
    <source>
        <dbReference type="ARBA" id="ARBA00004196"/>
    </source>
</evidence>
<dbReference type="Pfam" id="PF09375">
    <property type="entry name" value="Peptidase_M75"/>
    <property type="match status" value="1"/>
</dbReference>
<proteinExistence type="predicted"/>
<dbReference type="InterPro" id="IPR038352">
    <property type="entry name" value="Imelysin_sf"/>
</dbReference>
<evidence type="ECO:0000313" key="6">
    <source>
        <dbReference type="Proteomes" id="UP000012317"/>
    </source>
</evidence>
<dbReference type="STRING" id="1189619.pgond44_02343"/>
<name>N1WXY2_9FLAO</name>
<dbReference type="RefSeq" id="WP_003436171.1">
    <property type="nucleotide sequence ID" value="NZ_APLF01000003.1"/>
</dbReference>
<dbReference type="eggNOG" id="COG3489">
    <property type="taxonomic scope" value="Bacteria"/>
</dbReference>
<reference evidence="5 6" key="1">
    <citation type="journal article" date="2014" name="Genome Biol. Evol.">
        <title>Extensive gene acquisition in the extremely psychrophilic bacterial species Psychroflexus torquis and the link to sea-ice ecosystem specialism.</title>
        <authorList>
            <person name="Feng S."/>
            <person name="Powell S.M."/>
            <person name="Wilson R."/>
            <person name="Bowman J.P."/>
        </authorList>
    </citation>
    <scope>NUCLEOTIDE SEQUENCE [LARGE SCALE GENOMIC DNA]</scope>
    <source>
        <strain evidence="5 6">ACAM 44</strain>
    </source>
</reference>
<dbReference type="Proteomes" id="UP000012317">
    <property type="component" value="Unassembled WGS sequence"/>
</dbReference>
<evidence type="ECO:0000256" key="3">
    <source>
        <dbReference type="SAM" id="SignalP"/>
    </source>
</evidence>
<keyword evidence="6" id="KW-1185">Reference proteome</keyword>